<dbReference type="PROSITE" id="PS50206">
    <property type="entry name" value="RHODANESE_3"/>
    <property type="match status" value="1"/>
</dbReference>
<name>A0A975DD24_9GAMM</name>
<dbReference type="PANTHER" id="PTHR44086">
    <property type="entry name" value="THIOSULFATE SULFURTRANSFERASE RDL2, MITOCHONDRIAL-RELATED"/>
    <property type="match status" value="1"/>
</dbReference>
<dbReference type="GO" id="GO:0004792">
    <property type="term" value="F:thiosulfate-cyanide sulfurtransferase activity"/>
    <property type="evidence" value="ECO:0007669"/>
    <property type="project" value="TreeGrafter"/>
</dbReference>
<evidence type="ECO:0000259" key="1">
    <source>
        <dbReference type="PROSITE" id="PS50206"/>
    </source>
</evidence>
<dbReference type="KEGG" id="psym:J1N51_04235"/>
<dbReference type="InterPro" id="IPR001763">
    <property type="entry name" value="Rhodanese-like_dom"/>
</dbReference>
<keyword evidence="3" id="KW-1185">Reference proteome</keyword>
<dbReference type="SUPFAM" id="SSF52821">
    <property type="entry name" value="Rhodanese/Cell cycle control phosphatase"/>
    <property type="match status" value="1"/>
</dbReference>
<dbReference type="Gene3D" id="3.40.250.10">
    <property type="entry name" value="Rhodanese-like domain"/>
    <property type="match status" value="1"/>
</dbReference>
<protein>
    <submittedName>
        <fullName evidence="2">Rhodanese-like domain-containing protein</fullName>
    </submittedName>
</protein>
<organism evidence="2 3">
    <name type="scientific">Psychrosphaera ytuae</name>
    <dbReference type="NCBI Taxonomy" id="2820710"/>
    <lineage>
        <taxon>Bacteria</taxon>
        <taxon>Pseudomonadati</taxon>
        <taxon>Pseudomonadota</taxon>
        <taxon>Gammaproteobacteria</taxon>
        <taxon>Alteromonadales</taxon>
        <taxon>Pseudoalteromonadaceae</taxon>
        <taxon>Psychrosphaera</taxon>
    </lineage>
</organism>
<dbReference type="PANTHER" id="PTHR44086:SF10">
    <property type="entry name" value="THIOSULFATE SULFURTRANSFERASE_RHODANESE-LIKE DOMAIN-CONTAINING PROTEIN 3"/>
    <property type="match status" value="1"/>
</dbReference>
<dbReference type="InterPro" id="IPR036873">
    <property type="entry name" value="Rhodanese-like_dom_sf"/>
</dbReference>
<dbReference type="RefSeq" id="WP_208832737.1">
    <property type="nucleotide sequence ID" value="NZ_CP072110.1"/>
</dbReference>
<sequence>MKTCPELVQQIMPNIKTISIDELPAKLEQDNALLIDVREPGEFGQGHIDSAVSMPRGVLEMKIHQHPAVQNYDSPKEALQALADYDIYLICQAGGRSALATESLQRMGFENVYSVNGGMNAWQNK</sequence>
<gene>
    <name evidence="2" type="ORF">J1N51_04235</name>
</gene>
<feature type="domain" description="Rhodanese" evidence="1">
    <location>
        <begin position="28"/>
        <end position="124"/>
    </location>
</feature>
<dbReference type="Pfam" id="PF00581">
    <property type="entry name" value="Rhodanese"/>
    <property type="match status" value="1"/>
</dbReference>
<dbReference type="CDD" id="cd00158">
    <property type="entry name" value="RHOD"/>
    <property type="match status" value="1"/>
</dbReference>
<reference evidence="2" key="1">
    <citation type="submission" date="2021-03" db="EMBL/GenBank/DDBJ databases">
        <title>Description of Psychrosphaera ytuae sp. nov. isolated from deep sea sediment of South China Sea.</title>
        <authorList>
            <person name="Zhang J."/>
            <person name="Xu X.-D."/>
        </authorList>
    </citation>
    <scope>NUCLEOTIDE SEQUENCE</scope>
    <source>
        <strain evidence="2">MTZ26</strain>
    </source>
</reference>
<dbReference type="AlphaFoldDB" id="A0A975DD24"/>
<dbReference type="EMBL" id="CP072110">
    <property type="protein sequence ID" value="QTH64683.1"/>
    <property type="molecule type" value="Genomic_DNA"/>
</dbReference>
<evidence type="ECO:0000313" key="2">
    <source>
        <dbReference type="EMBL" id="QTH64683.1"/>
    </source>
</evidence>
<dbReference type="SMART" id="SM00450">
    <property type="entry name" value="RHOD"/>
    <property type="match status" value="1"/>
</dbReference>
<accession>A0A975DD24</accession>
<evidence type="ECO:0000313" key="3">
    <source>
        <dbReference type="Proteomes" id="UP000682739"/>
    </source>
</evidence>
<dbReference type="Proteomes" id="UP000682739">
    <property type="component" value="Chromosome"/>
</dbReference>
<proteinExistence type="predicted"/>